<proteinExistence type="predicted"/>
<name>A0A0U1KSB9_9FIRM</name>
<reference evidence="3" key="1">
    <citation type="submission" date="2015-03" db="EMBL/GenBank/DDBJ databases">
        <authorList>
            <person name="Nijsse Bart"/>
        </authorList>
    </citation>
    <scope>NUCLEOTIDE SEQUENCE [LARGE SCALE GENOMIC DNA]</scope>
</reference>
<protein>
    <submittedName>
        <fullName evidence="2">Uncharacterized protein</fullName>
    </submittedName>
</protein>
<dbReference type="AlphaFoldDB" id="A0A0U1KSB9"/>
<dbReference type="Proteomes" id="UP000049855">
    <property type="component" value="Unassembled WGS sequence"/>
</dbReference>
<accession>A0A0U1KSB9</accession>
<evidence type="ECO:0000313" key="2">
    <source>
        <dbReference type="EMBL" id="CQR70326.1"/>
    </source>
</evidence>
<dbReference type="RefSeq" id="WP_021169063.1">
    <property type="nucleotide sequence ID" value="NZ_CTRP01000003.1"/>
</dbReference>
<dbReference type="EMBL" id="CTRP01000003">
    <property type="protein sequence ID" value="CQR70326.1"/>
    <property type="molecule type" value="Genomic_DNA"/>
</dbReference>
<sequence length="124" mass="13380">MSKKEDFIDLCVGTVTIITTNRLVLTGTILKSDGDRPTENDNDDSSGNRKDKSSLLELTIVGPVEVENEAEFITLRLTDPVLRIPGNATAPGPIEIYYEVGDTIRISVAEIVTVGPSHTIITPA</sequence>
<evidence type="ECO:0000313" key="3">
    <source>
        <dbReference type="Proteomes" id="UP000049855"/>
    </source>
</evidence>
<gene>
    <name evidence="2" type="ORF">SpAn4DRAFT_1295</name>
</gene>
<evidence type="ECO:0000256" key="1">
    <source>
        <dbReference type="SAM" id="MobiDB-lite"/>
    </source>
</evidence>
<keyword evidence="3" id="KW-1185">Reference proteome</keyword>
<organism evidence="2 3">
    <name type="scientific">Sporomusa ovata</name>
    <dbReference type="NCBI Taxonomy" id="2378"/>
    <lineage>
        <taxon>Bacteria</taxon>
        <taxon>Bacillati</taxon>
        <taxon>Bacillota</taxon>
        <taxon>Negativicutes</taxon>
        <taxon>Selenomonadales</taxon>
        <taxon>Sporomusaceae</taxon>
        <taxon>Sporomusa</taxon>
    </lineage>
</organism>
<feature type="region of interest" description="Disordered" evidence="1">
    <location>
        <begin position="29"/>
        <end position="52"/>
    </location>
</feature>